<reference evidence="1 2" key="1">
    <citation type="submission" date="2024-01" db="EMBL/GenBank/DDBJ databases">
        <authorList>
            <person name="Allen C."/>
            <person name="Tagirdzhanova G."/>
        </authorList>
    </citation>
    <scope>NUCLEOTIDE SEQUENCE [LARGE SCALE GENOMIC DNA]</scope>
</reference>
<accession>A0ABP0CS02</accession>
<name>A0ABP0CS02_9PEZI</name>
<keyword evidence="2" id="KW-1185">Reference proteome</keyword>
<dbReference type="Proteomes" id="UP001642482">
    <property type="component" value="Unassembled WGS sequence"/>
</dbReference>
<evidence type="ECO:0000313" key="1">
    <source>
        <dbReference type="EMBL" id="CAK7234895.1"/>
    </source>
</evidence>
<sequence>MAAAAKKLVVCGGSGFLGSRICKFGVQRGWDVTSISRSGEPRWEAVTETRTAPAWARRVSWERADIFAPETYAPLLRGANYAVHSMGILLEADYKGVLSGKESPLTGLRKVFGAGPPPGSGTPGASKNSKLTYEAMNRDSAILAAQAAAEGGVDAFAYISASGTAPGLPSRYLSTKRDAEQQLAAAATKPAAGAQPLGRPIFVRAPFLYDAGARPLTLPIAAIAGAGTVVNRFTGGALTNLLGTLGTKPLKADEVAEAVIEALSDESVSGAVEVPQIVELANRAWRKGML</sequence>
<organism evidence="1 2">
    <name type="scientific">Sporothrix eucalyptigena</name>
    <dbReference type="NCBI Taxonomy" id="1812306"/>
    <lineage>
        <taxon>Eukaryota</taxon>
        <taxon>Fungi</taxon>
        <taxon>Dikarya</taxon>
        <taxon>Ascomycota</taxon>
        <taxon>Pezizomycotina</taxon>
        <taxon>Sordariomycetes</taxon>
        <taxon>Sordariomycetidae</taxon>
        <taxon>Ophiostomatales</taxon>
        <taxon>Ophiostomataceae</taxon>
        <taxon>Sporothrix</taxon>
    </lineage>
</organism>
<evidence type="ECO:0000313" key="2">
    <source>
        <dbReference type="Proteomes" id="UP001642482"/>
    </source>
</evidence>
<dbReference type="EMBL" id="CAWUHD010000140">
    <property type="protein sequence ID" value="CAK7234895.1"/>
    <property type="molecule type" value="Genomic_DNA"/>
</dbReference>
<dbReference type="PANTHER" id="PTHR12126">
    <property type="entry name" value="NADH-UBIQUINONE OXIDOREDUCTASE 39 KDA SUBUNIT-RELATED"/>
    <property type="match status" value="1"/>
</dbReference>
<dbReference type="Gene3D" id="3.40.50.720">
    <property type="entry name" value="NAD(P)-binding Rossmann-like Domain"/>
    <property type="match status" value="1"/>
</dbReference>
<dbReference type="InterPro" id="IPR036291">
    <property type="entry name" value="NAD(P)-bd_dom_sf"/>
</dbReference>
<protein>
    <recommendedName>
        <fullName evidence="3">NAD-dependent epimerase/dehydratase domain-containing protein</fullName>
    </recommendedName>
</protein>
<gene>
    <name evidence="1" type="ORF">SEUCBS140593_009101</name>
</gene>
<evidence type="ECO:0008006" key="3">
    <source>
        <dbReference type="Google" id="ProtNLM"/>
    </source>
</evidence>
<comment type="caution">
    <text evidence="1">The sequence shown here is derived from an EMBL/GenBank/DDBJ whole genome shotgun (WGS) entry which is preliminary data.</text>
</comment>
<dbReference type="PANTHER" id="PTHR12126:SF16">
    <property type="entry name" value="MIOREX COMPLEX COMPONENT 2"/>
    <property type="match status" value="1"/>
</dbReference>
<dbReference type="SUPFAM" id="SSF51735">
    <property type="entry name" value="NAD(P)-binding Rossmann-fold domains"/>
    <property type="match status" value="1"/>
</dbReference>
<proteinExistence type="predicted"/>
<dbReference type="InterPro" id="IPR051207">
    <property type="entry name" value="ComplexI_NDUFA9_subunit"/>
</dbReference>